<reference evidence="2 3" key="1">
    <citation type="submission" date="2022-07" db="EMBL/GenBank/DDBJ databases">
        <title>Novel species in genus Aeromicrobium.</title>
        <authorList>
            <person name="Ye L."/>
        </authorList>
    </citation>
    <scope>NUCLEOTIDE SEQUENCE [LARGE SCALE GENOMIC DNA]</scope>
    <source>
        <strain evidence="3">zg-Y50</strain>
    </source>
</reference>
<evidence type="ECO:0000256" key="1">
    <source>
        <dbReference type="SAM" id="SignalP"/>
    </source>
</evidence>
<keyword evidence="1" id="KW-0732">Signal</keyword>
<evidence type="ECO:0000313" key="2">
    <source>
        <dbReference type="EMBL" id="UUI68897.1"/>
    </source>
</evidence>
<dbReference type="PROSITE" id="PS51257">
    <property type="entry name" value="PROKAR_LIPOPROTEIN"/>
    <property type="match status" value="1"/>
</dbReference>
<organism evidence="2 3">
    <name type="scientific">Aeromicrobium duanguangcaii</name>
    <dbReference type="NCBI Taxonomy" id="2968086"/>
    <lineage>
        <taxon>Bacteria</taxon>
        <taxon>Bacillati</taxon>
        <taxon>Actinomycetota</taxon>
        <taxon>Actinomycetes</taxon>
        <taxon>Propionibacteriales</taxon>
        <taxon>Nocardioidaceae</taxon>
        <taxon>Aeromicrobium</taxon>
    </lineage>
</organism>
<gene>
    <name evidence="2" type="ORF">NP095_01965</name>
</gene>
<dbReference type="Proteomes" id="UP001315860">
    <property type="component" value="Chromosome"/>
</dbReference>
<proteinExistence type="predicted"/>
<feature type="chain" id="PRO_5046132710" evidence="1">
    <location>
        <begin position="28"/>
        <end position="202"/>
    </location>
</feature>
<dbReference type="RefSeq" id="WP_232417704.1">
    <property type="nucleotide sequence ID" value="NZ_CP101990.1"/>
</dbReference>
<protein>
    <submittedName>
        <fullName evidence="2">Uncharacterized protein</fullName>
    </submittedName>
</protein>
<name>A0ABY5KEM6_9ACTN</name>
<evidence type="ECO:0000313" key="3">
    <source>
        <dbReference type="Proteomes" id="UP001315860"/>
    </source>
</evidence>
<keyword evidence="3" id="KW-1185">Reference proteome</keyword>
<accession>A0ABY5KEM6</accession>
<sequence length="202" mass="22360">MKFQTRAIAVVLTTIIVTLSCQAPSHAADKNDLSLRYRAFISPKYTPATNLVQNGPCTPKGKTPYRFSGDNRSWSATNPGARLDMVVLFDWSKKTAKVTVGLPLELVRDSKGALVEIALKAKNPFCDSTIKPIASKFVLRVEKKRVSIYAGSVRAVPSHEIYVKRQGKNYTTLKRVQSTSFSCLFTVAHCTTAPLTTQWVSY</sequence>
<dbReference type="EMBL" id="CP101990">
    <property type="protein sequence ID" value="UUI68897.1"/>
    <property type="molecule type" value="Genomic_DNA"/>
</dbReference>
<feature type="signal peptide" evidence="1">
    <location>
        <begin position="1"/>
        <end position="27"/>
    </location>
</feature>